<gene>
    <name evidence="2" type="ORF">OW717_02550</name>
</gene>
<dbReference type="SUPFAM" id="SSF50022">
    <property type="entry name" value="ISP domain"/>
    <property type="match status" value="1"/>
</dbReference>
<dbReference type="EMBL" id="JAQGFR010000065">
    <property type="protein sequence ID" value="MEB8512921.1"/>
    <property type="molecule type" value="Genomic_DNA"/>
</dbReference>
<keyword evidence="1" id="KW-1133">Transmembrane helix</keyword>
<keyword evidence="1" id="KW-0472">Membrane</keyword>
<evidence type="ECO:0000256" key="1">
    <source>
        <dbReference type="SAM" id="Phobius"/>
    </source>
</evidence>
<accession>A0ABU6FMV4</accession>
<dbReference type="InterPro" id="IPR006311">
    <property type="entry name" value="TAT_signal"/>
</dbReference>
<dbReference type="PROSITE" id="PS51318">
    <property type="entry name" value="TAT"/>
    <property type="match status" value="1"/>
</dbReference>
<reference evidence="2 3" key="1">
    <citation type="submission" date="2022-11" db="EMBL/GenBank/DDBJ databases">
        <title>Comparative genomics analysis of Acidithiobacillus ferriphilus.</title>
        <authorList>
            <person name="Ma L."/>
        </authorList>
    </citation>
    <scope>NUCLEOTIDE SEQUENCE [LARGE SCALE GENOMIC DNA]</scope>
    <source>
        <strain evidence="2 3">DY15</strain>
    </source>
</reference>
<dbReference type="RefSeq" id="WP_231104516.1">
    <property type="nucleotide sequence ID" value="NZ_JAQGFK010000126.1"/>
</dbReference>
<feature type="transmembrane region" description="Helical" evidence="1">
    <location>
        <begin position="19"/>
        <end position="40"/>
    </location>
</feature>
<evidence type="ECO:0000313" key="2">
    <source>
        <dbReference type="EMBL" id="MEB8512921.1"/>
    </source>
</evidence>
<dbReference type="Proteomes" id="UP001308776">
    <property type="component" value="Unassembled WGS sequence"/>
</dbReference>
<protein>
    <recommendedName>
        <fullName evidence="4">Ubiquinol-cytochrome c reductase iron-sulfur subunit</fullName>
    </recommendedName>
</protein>
<dbReference type="Gene3D" id="2.102.10.10">
    <property type="entry name" value="Rieske [2Fe-2S] iron-sulphur domain"/>
    <property type="match status" value="1"/>
</dbReference>
<proteinExistence type="predicted"/>
<sequence>MSDEAQDNKQAPNITRRRFLTALVTVSGVAVAGTIAVPMVKSLDPTAAAAALATTTIDLSPIEPGMQMVALWQEKPVIVVNRTPEMLASLDEAGSSSFQVGSLRSSLPRIR</sequence>
<organism evidence="2 3">
    <name type="scientific">Acidithiobacillus ferriphilus</name>
    <dbReference type="NCBI Taxonomy" id="1689834"/>
    <lineage>
        <taxon>Bacteria</taxon>
        <taxon>Pseudomonadati</taxon>
        <taxon>Pseudomonadota</taxon>
        <taxon>Acidithiobacillia</taxon>
        <taxon>Acidithiobacillales</taxon>
        <taxon>Acidithiobacillaceae</taxon>
        <taxon>Acidithiobacillus</taxon>
    </lineage>
</organism>
<keyword evidence="1" id="KW-0812">Transmembrane</keyword>
<evidence type="ECO:0008006" key="4">
    <source>
        <dbReference type="Google" id="ProtNLM"/>
    </source>
</evidence>
<keyword evidence="3" id="KW-1185">Reference proteome</keyword>
<name>A0ABU6FMV4_9PROT</name>
<comment type="caution">
    <text evidence="2">The sequence shown here is derived from an EMBL/GenBank/DDBJ whole genome shotgun (WGS) entry which is preliminary data.</text>
</comment>
<evidence type="ECO:0000313" key="3">
    <source>
        <dbReference type="Proteomes" id="UP001308776"/>
    </source>
</evidence>
<dbReference type="InterPro" id="IPR036922">
    <property type="entry name" value="Rieske_2Fe-2S_sf"/>
</dbReference>